<dbReference type="OrthoDB" id="9864864at2"/>
<keyword evidence="1" id="KW-0812">Transmembrane</keyword>
<keyword evidence="1" id="KW-0472">Membrane</keyword>
<name>A0A6N6VTA7_9BACT</name>
<evidence type="ECO:0000313" key="3">
    <source>
        <dbReference type="Proteomes" id="UP000437748"/>
    </source>
</evidence>
<dbReference type="EMBL" id="WFLM01000002">
    <property type="protein sequence ID" value="KAB8039560.1"/>
    <property type="molecule type" value="Genomic_DNA"/>
</dbReference>
<reference evidence="2 3" key="1">
    <citation type="submission" date="2019-10" db="EMBL/GenBank/DDBJ databases">
        <title>New species of Slilvanegrellaceae.</title>
        <authorList>
            <person name="Pitt A."/>
            <person name="Hahn M.W."/>
        </authorList>
    </citation>
    <scope>NUCLEOTIDE SEQUENCE [LARGE SCALE GENOMIC DNA]</scope>
    <source>
        <strain evidence="2 3">SP-Ram-0.45-NSY-1</strain>
    </source>
</reference>
<protein>
    <submittedName>
        <fullName evidence="2">Uncharacterized protein</fullName>
    </submittedName>
</protein>
<dbReference type="AlphaFoldDB" id="A0A6N6VTA7"/>
<proteinExistence type="predicted"/>
<dbReference type="Proteomes" id="UP000437748">
    <property type="component" value="Unassembled WGS sequence"/>
</dbReference>
<accession>A0A6N6VTA7</accession>
<gene>
    <name evidence="2" type="ORF">GCL60_04700</name>
</gene>
<organism evidence="2 3">
    <name type="scientific">Silvanigrella paludirubra</name>
    <dbReference type="NCBI Taxonomy" id="2499159"/>
    <lineage>
        <taxon>Bacteria</taxon>
        <taxon>Pseudomonadati</taxon>
        <taxon>Bdellovibrionota</taxon>
        <taxon>Oligoflexia</taxon>
        <taxon>Silvanigrellales</taxon>
        <taxon>Silvanigrellaceae</taxon>
        <taxon>Silvanigrella</taxon>
    </lineage>
</organism>
<keyword evidence="3" id="KW-1185">Reference proteome</keyword>
<comment type="caution">
    <text evidence="2">The sequence shown here is derived from an EMBL/GenBank/DDBJ whole genome shotgun (WGS) entry which is preliminary data.</text>
</comment>
<evidence type="ECO:0000256" key="1">
    <source>
        <dbReference type="SAM" id="Phobius"/>
    </source>
</evidence>
<evidence type="ECO:0000313" key="2">
    <source>
        <dbReference type="EMBL" id="KAB8039560.1"/>
    </source>
</evidence>
<sequence length="154" mass="18269">MISNFIFHFVFAVFTIWACVAWFIQNNRSSSIRNALVPLLSLNKIEFPKHRSIFIRGVKSLEEELSIKIQTKVKINCKIKENSIYNPNIFRAFCLFFNNNIIDNEKNILFENNYLTLSELVINIKKRTKVKNLNFILNQTIEKNYYWLAEIDNV</sequence>
<feature type="transmembrane region" description="Helical" evidence="1">
    <location>
        <begin position="6"/>
        <end position="24"/>
    </location>
</feature>
<keyword evidence="1" id="KW-1133">Transmembrane helix</keyword>
<dbReference type="RefSeq" id="WP_153418830.1">
    <property type="nucleotide sequence ID" value="NZ_WFLM01000002.1"/>
</dbReference>